<proteinExistence type="predicted"/>
<reference evidence="1" key="1">
    <citation type="submission" date="2022-02" db="EMBL/GenBank/DDBJ databases">
        <title>Polaribacter sp. MSW13, isolated from seawater.</title>
        <authorList>
            <person name="Kristyanto S."/>
            <person name="Jung J."/>
            <person name="Jeon C.O."/>
        </authorList>
    </citation>
    <scope>NUCLEOTIDE SEQUENCE</scope>
    <source>
        <strain evidence="1">MSW13</strain>
    </source>
</reference>
<keyword evidence="2" id="KW-1185">Reference proteome</keyword>
<accession>A0A9X1VKI0</accession>
<protein>
    <submittedName>
        <fullName evidence="1">Uncharacterized protein</fullName>
    </submittedName>
</protein>
<organism evidence="1 2">
    <name type="scientific">Polaribacter marinus</name>
    <dbReference type="NCBI Taxonomy" id="2916838"/>
    <lineage>
        <taxon>Bacteria</taxon>
        <taxon>Pseudomonadati</taxon>
        <taxon>Bacteroidota</taxon>
        <taxon>Flavobacteriia</taxon>
        <taxon>Flavobacteriales</taxon>
        <taxon>Flavobacteriaceae</taxon>
    </lineage>
</organism>
<comment type="caution">
    <text evidence="1">The sequence shown here is derived from an EMBL/GenBank/DDBJ whole genome shotgun (WGS) entry which is preliminary data.</text>
</comment>
<dbReference type="RefSeq" id="WP_242176812.1">
    <property type="nucleotide sequence ID" value="NZ_JAKQYM010000001.1"/>
</dbReference>
<name>A0A9X1VKI0_9FLAO</name>
<evidence type="ECO:0000313" key="1">
    <source>
        <dbReference type="EMBL" id="MCI2227690.1"/>
    </source>
</evidence>
<gene>
    <name evidence="1" type="ORF">MC378_00835</name>
</gene>
<dbReference type="EMBL" id="JAKQYM010000001">
    <property type="protein sequence ID" value="MCI2227690.1"/>
    <property type="molecule type" value="Genomic_DNA"/>
</dbReference>
<dbReference type="AlphaFoldDB" id="A0A9X1VKI0"/>
<evidence type="ECO:0000313" key="2">
    <source>
        <dbReference type="Proteomes" id="UP001139369"/>
    </source>
</evidence>
<dbReference type="Proteomes" id="UP001139369">
    <property type="component" value="Unassembled WGS sequence"/>
</dbReference>
<sequence>MFYNTLNAQPELLASLASLQITETEVTDMLTNINELETLRADYIQTKGNVQNATKTKAKAFKDLEKWMGSFYAVAKIALEEEPQLLESLGKLVKS</sequence>